<organism evidence="2 3">
    <name type="scientific">Kingdonia uniflora</name>
    <dbReference type="NCBI Taxonomy" id="39325"/>
    <lineage>
        <taxon>Eukaryota</taxon>
        <taxon>Viridiplantae</taxon>
        <taxon>Streptophyta</taxon>
        <taxon>Embryophyta</taxon>
        <taxon>Tracheophyta</taxon>
        <taxon>Spermatophyta</taxon>
        <taxon>Magnoliopsida</taxon>
        <taxon>Ranunculales</taxon>
        <taxon>Circaeasteraceae</taxon>
        <taxon>Kingdonia</taxon>
    </lineage>
</organism>
<feature type="domain" description="Reverse transcriptase zinc-binding" evidence="1">
    <location>
        <begin position="128"/>
        <end position="212"/>
    </location>
</feature>
<dbReference type="OrthoDB" id="787155at2759"/>
<evidence type="ECO:0000313" key="2">
    <source>
        <dbReference type="EMBL" id="KAF6160104.1"/>
    </source>
</evidence>
<feature type="non-terminal residue" evidence="2">
    <location>
        <position position="1"/>
    </location>
</feature>
<proteinExistence type="predicted"/>
<dbReference type="EMBL" id="JACGCM010001173">
    <property type="protein sequence ID" value="KAF6160104.1"/>
    <property type="molecule type" value="Genomic_DNA"/>
</dbReference>
<dbReference type="Proteomes" id="UP000541444">
    <property type="component" value="Unassembled WGS sequence"/>
</dbReference>
<dbReference type="InterPro" id="IPR026960">
    <property type="entry name" value="RVT-Znf"/>
</dbReference>
<accession>A0A7J7MZ75</accession>
<reference evidence="2 3" key="1">
    <citation type="journal article" date="2020" name="IScience">
        <title>Genome Sequencing of the Endangered Kingdonia uniflora (Circaeasteraceae, Ranunculales) Reveals Potential Mechanisms of Evolutionary Specialization.</title>
        <authorList>
            <person name="Sun Y."/>
            <person name="Deng T."/>
            <person name="Zhang A."/>
            <person name="Moore M.J."/>
            <person name="Landis J.B."/>
            <person name="Lin N."/>
            <person name="Zhang H."/>
            <person name="Zhang X."/>
            <person name="Huang J."/>
            <person name="Zhang X."/>
            <person name="Sun H."/>
            <person name="Wang H."/>
        </authorList>
    </citation>
    <scope>NUCLEOTIDE SEQUENCE [LARGE SCALE GENOMIC DNA]</scope>
    <source>
        <strain evidence="2">TB1705</strain>
        <tissue evidence="2">Leaf</tissue>
    </source>
</reference>
<dbReference type="AlphaFoldDB" id="A0A7J7MZ75"/>
<evidence type="ECO:0000313" key="3">
    <source>
        <dbReference type="Proteomes" id="UP000541444"/>
    </source>
</evidence>
<name>A0A7J7MZ75_9MAGN</name>
<dbReference type="Pfam" id="PF13966">
    <property type="entry name" value="zf-RVT"/>
    <property type="match status" value="1"/>
</dbReference>
<evidence type="ECO:0000259" key="1">
    <source>
        <dbReference type="Pfam" id="PF13966"/>
    </source>
</evidence>
<gene>
    <name evidence="2" type="ORF">GIB67_018884</name>
</gene>
<comment type="caution">
    <text evidence="2">The sequence shown here is derived from an EMBL/GenBank/DDBJ whole genome shotgun (WGS) entry which is preliminary data.</text>
</comment>
<sequence length="526" mass="61274">NSTWASFFRRKYTINGEPRLRNGDSIIWKQMKGLLATVDANTTWSLGKGEMSFWFDNWTGEGRFSELLNLECMQQIKVKNAVVNNNNCNWQQLEHDIPTHWKQTLSHKFFLNEDDDAPLWGPSEKGDFTIKSAWNFWLREEELHDRMKWIWHHIISTKIQIFSWKAWKKIITVDELIQQRIPLVSRCCCCNIGITETLNHLLVQGEMAATVWAHFGNVCGVRQGENDSWGTRQGLWFQTVDTRTQMGIVRGVLPTFIIWEVWKARCAYRFEDKSISPSIIIRTINKDLLEIMFKLEIDENVDDFKDIVGGPIGFAIWHKKYCVNGFLFVINEYEATKQYQNSGVNTSSVKTFQTSSKDKNPLDERNNLGHVKASLAPEFVPREDWVKFVDYYNSEKFIVYVYVIRTYPCAKSKMNKENWVKLIAQCTFGKTSMPITRHKLVEERGVTDKEIGRVEVCIPAYTKKDKTIQCLDVIKFGKEVKYGIREVKERFGYTNQICWKHPGKVVSPTDNLHSQQAISSSQLEQE</sequence>
<protein>
    <recommendedName>
        <fullName evidence="1">Reverse transcriptase zinc-binding domain-containing protein</fullName>
    </recommendedName>
</protein>
<keyword evidence="3" id="KW-1185">Reference proteome</keyword>